<sequence length="409" mass="41678">MQLPLILKGLPLPILLTLGLSLVTSIKAQGSSPYGSGTIPDIPGGGGSSNPPHVPGGGGSSNTPHVPGGDGSSNSPYVPGGGGSSNSPYVPGGGGSSNTPHVPGGGVLLLTSNTPHVPGGDGSSNTPHVPGGGGSSNTPHVPGGGGSSNTPHVPGGGGSSNTPHVPGGLVRTCPLTSERLVEPMTYFTVVADPKCPNDNGHTFLTDDGAYYTLLCCTHNPSGTEIDGSRSVVPSFKDCATKCSSTSGCQSYVFSARSNRDDALGTCKLYNGGGFQTTECGDDTHDYAYITAPPTIHSPDTASTACATECPLSDGQQYKSKGGETARSDMELKSSTKRFMKTFRTAWMPALGLFPATAWITTRTVSTAISAITMVNLKFLHRASRAPTLSDAREHAMARQHAAVVDRSIT</sequence>
<feature type="signal peptide" evidence="2">
    <location>
        <begin position="1"/>
        <end position="28"/>
    </location>
</feature>
<evidence type="ECO:0000313" key="5">
    <source>
        <dbReference type="Proteomes" id="UP000191612"/>
    </source>
</evidence>
<protein>
    <recommendedName>
        <fullName evidence="3">Apple domain-containing protein</fullName>
    </recommendedName>
</protein>
<accession>A0A1V6QSE8</accession>
<dbReference type="Proteomes" id="UP000191612">
    <property type="component" value="Unassembled WGS sequence"/>
</dbReference>
<evidence type="ECO:0000313" key="4">
    <source>
        <dbReference type="EMBL" id="OQD91846.1"/>
    </source>
</evidence>
<gene>
    <name evidence="4" type="ORF">PENSOL_c048G10483</name>
</gene>
<keyword evidence="2" id="KW-0732">Signal</keyword>
<organism evidence="4 5">
    <name type="scientific">Penicillium solitum</name>
    <dbReference type="NCBI Taxonomy" id="60172"/>
    <lineage>
        <taxon>Eukaryota</taxon>
        <taxon>Fungi</taxon>
        <taxon>Dikarya</taxon>
        <taxon>Ascomycota</taxon>
        <taxon>Pezizomycotina</taxon>
        <taxon>Eurotiomycetes</taxon>
        <taxon>Eurotiomycetidae</taxon>
        <taxon>Eurotiales</taxon>
        <taxon>Aspergillaceae</taxon>
        <taxon>Penicillium</taxon>
    </lineage>
</organism>
<dbReference type="AlphaFoldDB" id="A0A1V6QSE8"/>
<evidence type="ECO:0000256" key="2">
    <source>
        <dbReference type="SAM" id="SignalP"/>
    </source>
</evidence>
<evidence type="ECO:0000259" key="3">
    <source>
        <dbReference type="PROSITE" id="PS50948"/>
    </source>
</evidence>
<feature type="chain" id="PRO_5010691364" description="Apple domain-containing protein" evidence="2">
    <location>
        <begin position="29"/>
        <end position="409"/>
    </location>
</feature>
<proteinExistence type="predicted"/>
<name>A0A1V6QSE8_9EURO</name>
<feature type="region of interest" description="Disordered" evidence="1">
    <location>
        <begin position="29"/>
        <end position="168"/>
    </location>
</feature>
<dbReference type="STRING" id="60172.A0A1V6QSE8"/>
<evidence type="ECO:0000256" key="1">
    <source>
        <dbReference type="SAM" id="MobiDB-lite"/>
    </source>
</evidence>
<dbReference type="PROSITE" id="PS50948">
    <property type="entry name" value="PAN"/>
    <property type="match status" value="1"/>
</dbReference>
<dbReference type="EMBL" id="MDYO01000048">
    <property type="protein sequence ID" value="OQD91846.1"/>
    <property type="molecule type" value="Genomic_DNA"/>
</dbReference>
<comment type="caution">
    <text evidence="4">The sequence shown here is derived from an EMBL/GenBank/DDBJ whole genome shotgun (WGS) entry which is preliminary data.</text>
</comment>
<feature type="domain" description="Apple" evidence="3">
    <location>
        <begin position="216"/>
        <end position="291"/>
    </location>
</feature>
<dbReference type="InterPro" id="IPR003609">
    <property type="entry name" value="Pan_app"/>
</dbReference>
<reference evidence="5" key="1">
    <citation type="journal article" date="2017" name="Nat. Microbiol.">
        <title>Global analysis of biosynthetic gene clusters reveals vast potential of secondary metabolite production in Penicillium species.</title>
        <authorList>
            <person name="Nielsen J.C."/>
            <person name="Grijseels S."/>
            <person name="Prigent S."/>
            <person name="Ji B."/>
            <person name="Dainat J."/>
            <person name="Nielsen K.F."/>
            <person name="Frisvad J.C."/>
            <person name="Workman M."/>
            <person name="Nielsen J."/>
        </authorList>
    </citation>
    <scope>NUCLEOTIDE SEQUENCE [LARGE SCALE GENOMIC DNA]</scope>
    <source>
        <strain evidence="5">IBT 29525</strain>
    </source>
</reference>
<keyword evidence="5" id="KW-1185">Reference proteome</keyword>